<organism evidence="1 2">
    <name type="scientific">Alkalihalobacillus trypoxylicola</name>
    <dbReference type="NCBI Taxonomy" id="519424"/>
    <lineage>
        <taxon>Bacteria</taxon>
        <taxon>Bacillati</taxon>
        <taxon>Bacillota</taxon>
        <taxon>Bacilli</taxon>
        <taxon>Bacillales</taxon>
        <taxon>Bacillaceae</taxon>
        <taxon>Alkalihalobacillus</taxon>
    </lineage>
</organism>
<dbReference type="InterPro" id="IPR012675">
    <property type="entry name" value="Beta-grasp_dom_sf"/>
</dbReference>
<dbReference type="Pfam" id="PF02597">
    <property type="entry name" value="ThiS"/>
    <property type="match status" value="1"/>
</dbReference>
<dbReference type="InterPro" id="IPR010035">
    <property type="entry name" value="Thi_S"/>
</dbReference>
<dbReference type="SUPFAM" id="SSF54285">
    <property type="entry name" value="MoaD/ThiS"/>
    <property type="match status" value="1"/>
</dbReference>
<dbReference type="EMBL" id="LTAO01000012">
    <property type="protein sequence ID" value="KYG32461.1"/>
    <property type="molecule type" value="Genomic_DNA"/>
</dbReference>
<gene>
    <name evidence="1" type="ORF">AZF04_04800</name>
</gene>
<evidence type="ECO:0000313" key="2">
    <source>
        <dbReference type="Proteomes" id="UP000075806"/>
    </source>
</evidence>
<name>A0A162EFN9_9BACI</name>
<evidence type="ECO:0000313" key="1">
    <source>
        <dbReference type="EMBL" id="KYG32461.1"/>
    </source>
</evidence>
<dbReference type="Proteomes" id="UP000075806">
    <property type="component" value="Unassembled WGS sequence"/>
</dbReference>
<dbReference type="CDD" id="cd00565">
    <property type="entry name" value="Ubl_ThiS"/>
    <property type="match status" value="1"/>
</dbReference>
<dbReference type="InterPro" id="IPR016155">
    <property type="entry name" value="Mopterin_synth/thiamin_S_b"/>
</dbReference>
<dbReference type="STRING" id="519424.AZF04_04800"/>
<dbReference type="AlphaFoldDB" id="A0A162EFN9"/>
<proteinExistence type="predicted"/>
<dbReference type="PANTHER" id="PTHR34472:SF1">
    <property type="entry name" value="SULFUR CARRIER PROTEIN THIS"/>
    <property type="match status" value="1"/>
</dbReference>
<accession>A0A162EFN9</accession>
<keyword evidence="2" id="KW-1185">Reference proteome</keyword>
<protein>
    <submittedName>
        <fullName evidence="1">Thiamine biosynthesis protein ThiS</fullName>
    </submittedName>
</protein>
<dbReference type="RefSeq" id="WP_061948715.1">
    <property type="nucleotide sequence ID" value="NZ_LTAO01000012.1"/>
</dbReference>
<dbReference type="PANTHER" id="PTHR34472">
    <property type="entry name" value="SULFUR CARRIER PROTEIN THIS"/>
    <property type="match status" value="1"/>
</dbReference>
<dbReference type="NCBIfam" id="TIGR01683">
    <property type="entry name" value="thiS"/>
    <property type="match status" value="1"/>
</dbReference>
<sequence length="65" mass="7562">MNLLVNGEEHQLEVKNLTELIQYYKLEPQLVVVELNGVIIEREKWEETVLEENNEIELVHFVGGG</sequence>
<comment type="caution">
    <text evidence="1">The sequence shown here is derived from an EMBL/GenBank/DDBJ whole genome shotgun (WGS) entry which is preliminary data.</text>
</comment>
<dbReference type="OrthoDB" id="9798559at2"/>
<dbReference type="InterPro" id="IPR003749">
    <property type="entry name" value="ThiS/MoaD-like"/>
</dbReference>
<reference evidence="1" key="1">
    <citation type="submission" date="2016-02" db="EMBL/GenBank/DDBJ databases">
        <title>Genome sequence of Bacillus trypoxylicola KCTC 13244(T).</title>
        <authorList>
            <person name="Jeong H."/>
            <person name="Park S.-H."/>
            <person name="Choi S.-K."/>
        </authorList>
    </citation>
    <scope>NUCLEOTIDE SEQUENCE [LARGE SCALE GENOMIC DNA]</scope>
    <source>
        <strain evidence="1">KCTC 13244</strain>
    </source>
</reference>
<dbReference type="Gene3D" id="3.10.20.30">
    <property type="match status" value="1"/>
</dbReference>